<sequence length="753" mass="82178">MMFLLVLLYYFYILAMSMDTYDVCLMLTSAVGCLFRPKSNNSQTIFENSFYLLNDCPLFCYSILDNFEFSRTPSCNKESGCSWLPDQEVTSCSQITANMGVQEVVEVARNFCVMIRVQGPDPKGLKMRKHAFHHYISGKTTLSSSGIILPSSFNVGLLAKQVSSKPMSLVMTVASIVEPFLSSKYRDHMSQIDQVIKPELIPGAQIDLMVEGNATTSDTEALHWLPAELVALLDIPTSSAALQSLIGVSSGSLDNGWEVGWSLASYNDGRQPYFDTTQKEAPQSTVESQLQSVESSLNSKLATRIAILKLSSRSFEDLPNLNTSSQHKRGDLLLAMGAPFGVLSPSHFCNSISVGYVSNCYPPSSSKASLLMADIRCLPGMEGSPVFGEQSEIVGMLTRPLRQRGSGAEVQLVIPWEAIIKACTGFLSPNTTNLKDPLKHDFGSRLIHPNPVELAMSSICLITVNDGMWASGVLLNNHGLILTNAHLLEPWRFKKTAANENNHKTMSNIFFTPSNETEDTTALTFQSKRNHQNIRVRVDYLDHWIWCDASVVYVSKGPLDIAVLQLDFVPDKLQPIVMDFSCPSPGSKVYVTGHGLFGPRCDFLPSSCVGVVAKVVKAWGQGDVPAMIETTAVVHPGGSGGAVLNPDGHMISLVTSNARHGGGTLIPYLNFSIPSAALEPVVNFSKDMKDLSILEDLDRPNEHLSSVWALMPPASPNPRSHGDDLKGSRFAKFIAQKTSPPDFGSSKVLPSKL</sequence>
<organism evidence="1 2">
    <name type="scientific">Smallanthus sonchifolius</name>
    <dbReference type="NCBI Taxonomy" id="185202"/>
    <lineage>
        <taxon>Eukaryota</taxon>
        <taxon>Viridiplantae</taxon>
        <taxon>Streptophyta</taxon>
        <taxon>Embryophyta</taxon>
        <taxon>Tracheophyta</taxon>
        <taxon>Spermatophyta</taxon>
        <taxon>Magnoliopsida</taxon>
        <taxon>eudicotyledons</taxon>
        <taxon>Gunneridae</taxon>
        <taxon>Pentapetalae</taxon>
        <taxon>asterids</taxon>
        <taxon>campanulids</taxon>
        <taxon>Asterales</taxon>
        <taxon>Asteraceae</taxon>
        <taxon>Asteroideae</taxon>
        <taxon>Heliantheae alliance</taxon>
        <taxon>Millerieae</taxon>
        <taxon>Smallanthus</taxon>
    </lineage>
</organism>
<dbReference type="EMBL" id="CM042041">
    <property type="protein sequence ID" value="KAI3711947.1"/>
    <property type="molecule type" value="Genomic_DNA"/>
</dbReference>
<evidence type="ECO:0000313" key="2">
    <source>
        <dbReference type="Proteomes" id="UP001056120"/>
    </source>
</evidence>
<name>A0ACB9AP70_9ASTR</name>
<dbReference type="Proteomes" id="UP001056120">
    <property type="component" value="Linkage Group LG24"/>
</dbReference>
<gene>
    <name evidence="1" type="ORF">L1987_70496</name>
</gene>
<accession>A0ACB9AP70</accession>
<comment type="caution">
    <text evidence="1">The sequence shown here is derived from an EMBL/GenBank/DDBJ whole genome shotgun (WGS) entry which is preliminary data.</text>
</comment>
<proteinExistence type="predicted"/>
<reference evidence="1 2" key="2">
    <citation type="journal article" date="2022" name="Mol. Ecol. Resour.">
        <title>The genomes of chicory, endive, great burdock and yacon provide insights into Asteraceae paleo-polyploidization history and plant inulin production.</title>
        <authorList>
            <person name="Fan W."/>
            <person name="Wang S."/>
            <person name="Wang H."/>
            <person name="Wang A."/>
            <person name="Jiang F."/>
            <person name="Liu H."/>
            <person name="Zhao H."/>
            <person name="Xu D."/>
            <person name="Zhang Y."/>
        </authorList>
    </citation>
    <scope>NUCLEOTIDE SEQUENCE [LARGE SCALE GENOMIC DNA]</scope>
    <source>
        <strain evidence="2">cv. Yunnan</strain>
        <tissue evidence="1">Leaves</tissue>
    </source>
</reference>
<reference evidence="2" key="1">
    <citation type="journal article" date="2022" name="Mol. Ecol. Resour.">
        <title>The genomes of chicory, endive, great burdock and yacon provide insights into Asteraceae palaeo-polyploidization history and plant inulin production.</title>
        <authorList>
            <person name="Fan W."/>
            <person name="Wang S."/>
            <person name="Wang H."/>
            <person name="Wang A."/>
            <person name="Jiang F."/>
            <person name="Liu H."/>
            <person name="Zhao H."/>
            <person name="Xu D."/>
            <person name="Zhang Y."/>
        </authorList>
    </citation>
    <scope>NUCLEOTIDE SEQUENCE [LARGE SCALE GENOMIC DNA]</scope>
    <source>
        <strain evidence="2">cv. Yunnan</strain>
    </source>
</reference>
<evidence type="ECO:0000313" key="1">
    <source>
        <dbReference type="EMBL" id="KAI3711947.1"/>
    </source>
</evidence>
<protein>
    <submittedName>
        <fullName evidence="1">Uncharacterized protein</fullName>
    </submittedName>
</protein>
<keyword evidence="2" id="KW-1185">Reference proteome</keyword>